<dbReference type="Proteomes" id="UP000256373">
    <property type="component" value="Unassembled WGS sequence"/>
</dbReference>
<keyword evidence="4" id="KW-0808">Transferase</keyword>
<keyword evidence="15" id="KW-1185">Reference proteome</keyword>
<comment type="subcellular location">
    <subcellularLocation>
        <location evidence="1">Membrane</location>
        <topology evidence="1">Multi-pass membrane protein</topology>
    </subcellularLocation>
</comment>
<keyword evidence="10" id="KW-0961">Cell wall biogenesis/degradation</keyword>
<evidence type="ECO:0000256" key="9">
    <source>
        <dbReference type="ARBA" id="ARBA00023136"/>
    </source>
</evidence>
<dbReference type="InterPro" id="IPR001182">
    <property type="entry name" value="FtsW/RodA"/>
</dbReference>
<dbReference type="RefSeq" id="WP_115832230.1">
    <property type="nucleotide sequence ID" value="NZ_QNUL01000015.1"/>
</dbReference>
<evidence type="ECO:0000256" key="5">
    <source>
        <dbReference type="ARBA" id="ARBA00022692"/>
    </source>
</evidence>
<feature type="transmembrane region" description="Helical" evidence="13">
    <location>
        <begin position="333"/>
        <end position="353"/>
    </location>
</feature>
<dbReference type="PROSITE" id="PS00428">
    <property type="entry name" value="FTSW_RODA_SPOVE"/>
    <property type="match status" value="1"/>
</dbReference>
<comment type="caution">
    <text evidence="14">The sequence shown here is derived from an EMBL/GenBank/DDBJ whole genome shotgun (WGS) entry which is preliminary data.</text>
</comment>
<keyword evidence="7" id="KW-0573">Peptidoglycan synthesis</keyword>
<dbReference type="NCBIfam" id="TIGR02210">
    <property type="entry name" value="rodA_shape"/>
    <property type="match status" value="1"/>
</dbReference>
<evidence type="ECO:0000256" key="4">
    <source>
        <dbReference type="ARBA" id="ARBA00022679"/>
    </source>
</evidence>
<feature type="transmembrane region" description="Helical" evidence="13">
    <location>
        <begin position="152"/>
        <end position="183"/>
    </location>
</feature>
<dbReference type="OrthoDB" id="9768187at2"/>
<proteinExistence type="predicted"/>
<dbReference type="GO" id="GO:0051301">
    <property type="term" value="P:cell division"/>
    <property type="evidence" value="ECO:0007669"/>
    <property type="project" value="InterPro"/>
</dbReference>
<evidence type="ECO:0000256" key="7">
    <source>
        <dbReference type="ARBA" id="ARBA00022984"/>
    </source>
</evidence>
<dbReference type="GO" id="GO:0009252">
    <property type="term" value="P:peptidoglycan biosynthetic process"/>
    <property type="evidence" value="ECO:0007669"/>
    <property type="project" value="UniProtKB-KW"/>
</dbReference>
<evidence type="ECO:0000256" key="10">
    <source>
        <dbReference type="ARBA" id="ARBA00023316"/>
    </source>
</evidence>
<evidence type="ECO:0000256" key="3">
    <source>
        <dbReference type="ARBA" id="ARBA00022676"/>
    </source>
</evidence>
<dbReference type="GO" id="GO:0005886">
    <property type="term" value="C:plasma membrane"/>
    <property type="evidence" value="ECO:0007669"/>
    <property type="project" value="TreeGrafter"/>
</dbReference>
<dbReference type="InterPro" id="IPR018365">
    <property type="entry name" value="Cell_cycle_FtsW-rel_CS"/>
</dbReference>
<evidence type="ECO:0000256" key="1">
    <source>
        <dbReference type="ARBA" id="ARBA00004141"/>
    </source>
</evidence>
<feature type="transmembrane region" description="Helical" evidence="13">
    <location>
        <begin position="398"/>
        <end position="419"/>
    </location>
</feature>
<dbReference type="Pfam" id="PF01098">
    <property type="entry name" value="FTSW_RODA_SPOVE"/>
    <property type="match status" value="1"/>
</dbReference>
<dbReference type="NCBIfam" id="NF037961">
    <property type="entry name" value="RodA_shape"/>
    <property type="match status" value="1"/>
</dbReference>
<keyword evidence="5 13" id="KW-0812">Transmembrane</keyword>
<feature type="transmembrane region" description="Helical" evidence="13">
    <location>
        <begin position="238"/>
        <end position="259"/>
    </location>
</feature>
<feature type="transmembrane region" description="Helical" evidence="13">
    <location>
        <begin position="16"/>
        <end position="37"/>
    </location>
</feature>
<dbReference type="GO" id="GO:0015648">
    <property type="term" value="F:lipid-linked peptidoglycan transporter activity"/>
    <property type="evidence" value="ECO:0007669"/>
    <property type="project" value="TreeGrafter"/>
</dbReference>
<dbReference type="PANTHER" id="PTHR30474">
    <property type="entry name" value="CELL CYCLE PROTEIN"/>
    <property type="match status" value="1"/>
</dbReference>
<keyword evidence="9 13" id="KW-0472">Membrane</keyword>
<keyword evidence="6" id="KW-0133">Cell shape</keyword>
<dbReference type="AlphaFoldDB" id="A0A3D8Y8A8"/>
<keyword evidence="2" id="KW-1003">Cell membrane</keyword>
<evidence type="ECO:0000313" key="15">
    <source>
        <dbReference type="Proteomes" id="UP000256373"/>
    </source>
</evidence>
<gene>
    <name evidence="14" type="ORF">DSL64_17550</name>
</gene>
<dbReference type="GO" id="GO:0016757">
    <property type="term" value="F:glycosyltransferase activity"/>
    <property type="evidence" value="ECO:0007669"/>
    <property type="project" value="UniProtKB-KW"/>
</dbReference>
<evidence type="ECO:0000256" key="2">
    <source>
        <dbReference type="ARBA" id="ARBA00022475"/>
    </source>
</evidence>
<protein>
    <recommendedName>
        <fullName evidence="12">Cell wall polymerase</fullName>
    </recommendedName>
    <alternativeName>
        <fullName evidence="11">Peptidoglycan polymerase</fullName>
    </alternativeName>
</protein>
<sequence>MKEKPEGKPITKNVDWVVVLIYLACLAIGWINIYAAVYNPEVNTSMFDLSNNAGKQLMWIGTAAILITCILVIDYKFYETFSFIIYAIVIFLLVVVLFAGSNINGSRSWIKLGAFSLQPAEFSKLAISLAISKYLSDPVISLNRKLKDYYPIIGIIALPALLILLSNETGSMLVFASFAIVLYREGMPGIIPAIGMIAAALLIITLLFVKWYIAGVIVIIAGLVIWLMPVMTRRRGGLWATILVAGVMIGIVFGVDFFMNNVLQKHQRGRIMVLLDPDSDPRGDGWNVIQSKIAIGSGGLTGKGFLEGTQTKFDFVPEQSTDFIFCTVGEEHGFAGTLVVVTLFVLLISRLVILAERQRSRFARVYGYCVAGIIFFHFMVNVGMTIGLMPVIGIPLPFFSYGGSSLWSFSILLFVFLKIDAQRPFTLSRN</sequence>
<reference evidence="14 15" key="1">
    <citation type="submission" date="2018-07" db="EMBL/GenBank/DDBJ databases">
        <title>Dyadobacter roseus sp. nov., isolated from rose rhizosphere soil.</title>
        <authorList>
            <person name="Chen L."/>
        </authorList>
    </citation>
    <scope>NUCLEOTIDE SEQUENCE [LARGE SCALE GENOMIC DNA]</scope>
    <source>
        <strain evidence="14 15">RS19</strain>
    </source>
</reference>
<feature type="transmembrane region" description="Helical" evidence="13">
    <location>
        <begin position="365"/>
        <end position="392"/>
    </location>
</feature>
<feature type="transmembrane region" description="Helical" evidence="13">
    <location>
        <begin position="81"/>
        <end position="100"/>
    </location>
</feature>
<evidence type="ECO:0000256" key="6">
    <source>
        <dbReference type="ARBA" id="ARBA00022960"/>
    </source>
</evidence>
<accession>A0A3D8Y8A8</accession>
<evidence type="ECO:0000256" key="8">
    <source>
        <dbReference type="ARBA" id="ARBA00022989"/>
    </source>
</evidence>
<dbReference type="GO" id="GO:0032153">
    <property type="term" value="C:cell division site"/>
    <property type="evidence" value="ECO:0007669"/>
    <property type="project" value="TreeGrafter"/>
</dbReference>
<evidence type="ECO:0000256" key="12">
    <source>
        <dbReference type="ARBA" id="ARBA00033270"/>
    </source>
</evidence>
<dbReference type="EMBL" id="QNUL01000015">
    <property type="protein sequence ID" value="REA59457.1"/>
    <property type="molecule type" value="Genomic_DNA"/>
</dbReference>
<feature type="transmembrane region" description="Helical" evidence="13">
    <location>
        <begin position="190"/>
        <end position="207"/>
    </location>
</feature>
<name>A0A3D8Y8A8_9BACT</name>
<evidence type="ECO:0000256" key="11">
    <source>
        <dbReference type="ARBA" id="ARBA00032370"/>
    </source>
</evidence>
<dbReference type="PANTHER" id="PTHR30474:SF1">
    <property type="entry name" value="PEPTIDOGLYCAN GLYCOSYLTRANSFERASE MRDB"/>
    <property type="match status" value="1"/>
</dbReference>
<dbReference type="GO" id="GO:0071555">
    <property type="term" value="P:cell wall organization"/>
    <property type="evidence" value="ECO:0007669"/>
    <property type="project" value="UniProtKB-KW"/>
</dbReference>
<evidence type="ECO:0000313" key="14">
    <source>
        <dbReference type="EMBL" id="REA59457.1"/>
    </source>
</evidence>
<dbReference type="InterPro" id="IPR011923">
    <property type="entry name" value="RodA/MrdB"/>
</dbReference>
<feature type="transmembrane region" description="Helical" evidence="13">
    <location>
        <begin position="57"/>
        <end position="75"/>
    </location>
</feature>
<organism evidence="14 15">
    <name type="scientific">Dyadobacter luteus</name>
    <dbReference type="NCBI Taxonomy" id="2259619"/>
    <lineage>
        <taxon>Bacteria</taxon>
        <taxon>Pseudomonadati</taxon>
        <taxon>Bacteroidota</taxon>
        <taxon>Cytophagia</taxon>
        <taxon>Cytophagales</taxon>
        <taxon>Spirosomataceae</taxon>
        <taxon>Dyadobacter</taxon>
    </lineage>
</organism>
<keyword evidence="3" id="KW-0328">Glycosyltransferase</keyword>
<feature type="transmembrane region" description="Helical" evidence="13">
    <location>
        <begin position="213"/>
        <end position="231"/>
    </location>
</feature>
<dbReference type="GO" id="GO:0008360">
    <property type="term" value="P:regulation of cell shape"/>
    <property type="evidence" value="ECO:0007669"/>
    <property type="project" value="UniProtKB-KW"/>
</dbReference>
<keyword evidence="8 13" id="KW-1133">Transmembrane helix</keyword>
<evidence type="ECO:0000256" key="13">
    <source>
        <dbReference type="SAM" id="Phobius"/>
    </source>
</evidence>